<proteinExistence type="predicted"/>
<name>A0A2L0UZD6_9CAUD</name>
<dbReference type="KEGG" id="vg:40088096"/>
<evidence type="ECO:0000313" key="2">
    <source>
        <dbReference type="Proteomes" id="UP000223025"/>
    </source>
</evidence>
<protein>
    <submittedName>
        <fullName evidence="1">Uncharacterized protein</fullName>
    </submittedName>
</protein>
<dbReference type="GeneID" id="40088096"/>
<evidence type="ECO:0000313" key="1">
    <source>
        <dbReference type="EMBL" id="AUZ94897.1"/>
    </source>
</evidence>
<dbReference type="RefSeq" id="YP_009611758.1">
    <property type="nucleotide sequence ID" value="NC_042013.1"/>
</dbReference>
<organism evidence="1 2">
    <name type="scientific">Agrobacterium phage Atu_ph07</name>
    <dbReference type="NCBI Taxonomy" id="2024264"/>
    <lineage>
        <taxon>Viruses</taxon>
        <taxon>Duplodnaviria</taxon>
        <taxon>Heunggongvirae</taxon>
        <taxon>Uroviricota</taxon>
        <taxon>Caudoviricetes</taxon>
        <taxon>Polybotosvirus</taxon>
        <taxon>Polybotosvirus Atuph07</taxon>
    </lineage>
</organism>
<keyword evidence="2" id="KW-1185">Reference proteome</keyword>
<accession>A0A2L0UZD6</accession>
<dbReference type="EMBL" id="MF403008">
    <property type="protein sequence ID" value="AUZ94897.1"/>
    <property type="molecule type" value="Genomic_DNA"/>
</dbReference>
<dbReference type="Proteomes" id="UP000223025">
    <property type="component" value="Segment"/>
</dbReference>
<reference evidence="1 2" key="1">
    <citation type="submission" date="2017-06" db="EMBL/GenBank/DDBJ databases">
        <authorList>
            <person name="Kim H.J."/>
            <person name="Triplett B.A."/>
        </authorList>
    </citation>
    <scope>NUCLEOTIDE SEQUENCE [LARGE SCALE GENOMIC DNA]</scope>
</reference>
<sequence>MVYINKVEAKMNEYSELVLNVWELVKDSVSASKREDVANKLVKVFSNAGADLEEVASDLHGEDAILDRILADYREEPEMDEEEEYDYDY</sequence>